<dbReference type="PROSITE" id="PS50236">
    <property type="entry name" value="CHCR"/>
    <property type="match status" value="1"/>
</dbReference>
<dbReference type="EMBL" id="JANTQA010000015">
    <property type="protein sequence ID" value="KAJ3448318.1"/>
    <property type="molecule type" value="Genomic_DNA"/>
</dbReference>
<dbReference type="SUPFAM" id="SSF50978">
    <property type="entry name" value="WD40 repeat-like"/>
    <property type="match status" value="1"/>
</dbReference>
<evidence type="ECO:0000256" key="7">
    <source>
        <dbReference type="PROSITE-ProRule" id="PRU01006"/>
    </source>
</evidence>
<dbReference type="SUPFAM" id="SSF57850">
    <property type="entry name" value="RING/U-box"/>
    <property type="match status" value="1"/>
</dbReference>
<keyword evidence="8" id="KW-0175">Coiled coil</keyword>
<dbReference type="GO" id="GO:0048284">
    <property type="term" value="P:organelle fusion"/>
    <property type="evidence" value="ECO:0007669"/>
    <property type="project" value="TreeGrafter"/>
</dbReference>
<dbReference type="GO" id="GO:0030674">
    <property type="term" value="F:protein-macromolecule adaptor activity"/>
    <property type="evidence" value="ECO:0007669"/>
    <property type="project" value="TreeGrafter"/>
</dbReference>
<evidence type="ECO:0000256" key="9">
    <source>
        <dbReference type="SAM" id="MobiDB-lite"/>
    </source>
</evidence>
<dbReference type="InterPro" id="IPR013083">
    <property type="entry name" value="Znf_RING/FYVE/PHD"/>
</dbReference>
<evidence type="ECO:0000256" key="2">
    <source>
        <dbReference type="ARBA" id="ARBA00022723"/>
    </source>
</evidence>
<keyword evidence="4" id="KW-0862">Zinc</keyword>
<evidence type="ECO:0000256" key="3">
    <source>
        <dbReference type="ARBA" id="ARBA00022771"/>
    </source>
</evidence>
<dbReference type="Gene3D" id="3.30.40.10">
    <property type="entry name" value="Zinc/RING finger domain, C3HC4 (zinc finger)"/>
    <property type="match status" value="1"/>
</dbReference>
<dbReference type="PANTHER" id="PTHR23323:SF26">
    <property type="entry name" value="VACUOLAR PROTEIN SORTING-ASSOCIATED PROTEIN 18 HOMOLOG"/>
    <property type="match status" value="1"/>
</dbReference>
<accession>A0AAV8A3G5</accession>
<evidence type="ECO:0000256" key="8">
    <source>
        <dbReference type="SAM" id="Coils"/>
    </source>
</evidence>
<comment type="similarity">
    <text evidence="1">Belongs to the VPS18 family.</text>
</comment>
<dbReference type="GO" id="GO:0007033">
    <property type="term" value="P:vacuole organization"/>
    <property type="evidence" value="ECO:0007669"/>
    <property type="project" value="TreeGrafter"/>
</dbReference>
<organism evidence="12 13">
    <name type="scientific">Anaeramoeba flamelloides</name>
    <dbReference type="NCBI Taxonomy" id="1746091"/>
    <lineage>
        <taxon>Eukaryota</taxon>
        <taxon>Metamonada</taxon>
        <taxon>Anaeramoebidae</taxon>
        <taxon>Anaeramoeba</taxon>
    </lineage>
</organism>
<feature type="region of interest" description="Disordered" evidence="9">
    <location>
        <begin position="1"/>
        <end position="49"/>
    </location>
</feature>
<dbReference type="Proteomes" id="UP001146793">
    <property type="component" value="Unassembled WGS sequence"/>
</dbReference>
<evidence type="ECO:0000259" key="10">
    <source>
        <dbReference type="Pfam" id="PF05131"/>
    </source>
</evidence>
<evidence type="ECO:0000256" key="1">
    <source>
        <dbReference type="ARBA" id="ARBA00010454"/>
    </source>
</evidence>
<evidence type="ECO:0000259" key="11">
    <source>
        <dbReference type="Pfam" id="PF26148"/>
    </source>
</evidence>
<evidence type="ECO:0000256" key="6">
    <source>
        <dbReference type="ARBA" id="ARBA00029433"/>
    </source>
</evidence>
<dbReference type="InterPro" id="IPR007810">
    <property type="entry name" value="Pep3/Vps18_beta-prop"/>
</dbReference>
<evidence type="ECO:0000313" key="13">
    <source>
        <dbReference type="Proteomes" id="UP001146793"/>
    </source>
</evidence>
<dbReference type="GO" id="GO:0007032">
    <property type="term" value="P:endosome organization"/>
    <property type="evidence" value="ECO:0007669"/>
    <property type="project" value="TreeGrafter"/>
</dbReference>
<dbReference type="GO" id="GO:0006886">
    <property type="term" value="P:intracellular protein transport"/>
    <property type="evidence" value="ECO:0007669"/>
    <property type="project" value="UniProtKB-UniRule"/>
</dbReference>
<gene>
    <name evidence="12" type="ORF">M0812_00797</name>
</gene>
<feature type="repeat" description="CHCR" evidence="7">
    <location>
        <begin position="636"/>
        <end position="789"/>
    </location>
</feature>
<feature type="compositionally biased region" description="Polar residues" evidence="9">
    <location>
        <begin position="1"/>
        <end position="16"/>
    </location>
</feature>
<protein>
    <submittedName>
        <fullName evidence="12">Vacuolar protein sorting-associated protein 18</fullName>
    </submittedName>
</protein>
<keyword evidence="2" id="KW-0479">Metal-binding</keyword>
<dbReference type="InterPro" id="IPR036322">
    <property type="entry name" value="WD40_repeat_dom_sf"/>
</dbReference>
<evidence type="ECO:0000313" key="12">
    <source>
        <dbReference type="EMBL" id="KAJ3448318.1"/>
    </source>
</evidence>
<keyword evidence="3" id="KW-0863">Zinc-finger</keyword>
<dbReference type="Pfam" id="PF05131">
    <property type="entry name" value="Pep3_Vps18"/>
    <property type="match status" value="1"/>
</dbReference>
<dbReference type="Pfam" id="PF26148">
    <property type="entry name" value="VPS18_RING_C"/>
    <property type="match status" value="1"/>
</dbReference>
<sequence>MTTNNDPISEFYSTPNKYIAKSSEESDSEITPSSDYEEEISEEEKQKTQRQQVSIPSVSYFSLKKIDYLPISDFVHVAVSNNRIIIGMKNNKIIGINLSDINNHEDITFTQSNDQQFVHRLFLNPKGNLLLISSKKGETFLHIKRPKKKGKIKKLIKLQKKLLTTVCWIIPRGETNEMGCAFLGTSDGTIYYAKFKNKNISIHKVYKFENQIVLTGIHYQLLSSNEKTHCILVTTFNTLYEFVGGPTIEQMFQSYQNTPIQFMELPGDFDFSELHVNNKPNFKGNFCFFNEAGIFKGQISLSKKNIKAGDKITENEKLIHFPDKLPQSQTFFNFSKKEDQNEENKFPIAMAQTNFHFLLAYPDKIIGMSSLDGQVVFLEKIDTAKDGKLIGFAIDQIKDSIWLFSNKRLFAIYTQEEDRDVWKIYIQKKEFETALLYCGDDKKKRDKVFRAHAKYLFHEKKYIKSATYFAKTNLPFEDVALKFLELESKKPLKTFLNYKIDVLSEKTHKQQRTLICMWLLELFLTEINYNINNEMNEEYKKVQEELYSFFEDHYLDLNPKISFQIFISYGRFEEMYHYSKKINDFGVVLSHQFMEQHYESAIKLLRKQKELHIIYHFSPLFITKSPLELIKCWKDNTALDPNKLLPALMRYKPEYNPRGIKENLAIDYLEFCVMVKKCEEPSIHNYLIYLYVRNNKDRELLKMLNPLDGEKLYNQRYALRLCMTAKKMQPSVFLYSEMGLYKQAVKLALTFDLKLAKIHAQKPRKEELRKKLTNIVAKYIAKKKKDLQGAITYLKQNSQIQIQNILPLFPDFDCIDDFKEEISNTLKSLNNQILGLKEEMKEEQVSSDLIRNDLNRLSKRSISMSVDETCKICNRNVLGTRYYLFPCKHCFHNTCLEKEMKEHFLTKNQINRMENIKECIRIEQEEHQNIQMIPDLSDLEMRNLRLIRENLNHYQREFDEILAKSCPICGKLLSKIIEEPFYNLKDKELNNSWEL</sequence>
<dbReference type="PANTHER" id="PTHR23323">
    <property type="entry name" value="VACUOLAR PROTEIN SORTING-ASSOCIATED PROTEIN"/>
    <property type="match status" value="1"/>
</dbReference>
<dbReference type="GO" id="GO:0006904">
    <property type="term" value="P:vesicle docking involved in exocytosis"/>
    <property type="evidence" value="ECO:0007669"/>
    <property type="project" value="TreeGrafter"/>
</dbReference>
<feature type="domain" description="Pep3/Vps18 beta-propeller" evidence="10">
    <location>
        <begin position="61"/>
        <end position="412"/>
    </location>
</feature>
<evidence type="ECO:0000256" key="4">
    <source>
        <dbReference type="ARBA" id="ARBA00022833"/>
    </source>
</evidence>
<comment type="subcellular location">
    <subcellularLocation>
        <location evidence="6">Endomembrane system</location>
        <topology evidence="6">Peripheral membrane protein</topology>
        <orientation evidence="6">Cytoplasmic side</orientation>
    </subcellularLocation>
</comment>
<dbReference type="InterPro" id="IPR000547">
    <property type="entry name" value="Clathrin_H-chain/VPS_repeat"/>
</dbReference>
<evidence type="ECO:0000256" key="5">
    <source>
        <dbReference type="ARBA" id="ARBA00023136"/>
    </source>
</evidence>
<dbReference type="AlphaFoldDB" id="A0AAV8A3G5"/>
<name>A0AAV8A3G5_9EUKA</name>
<keyword evidence="5" id="KW-0472">Membrane</keyword>
<dbReference type="InterPro" id="IPR058919">
    <property type="entry name" value="Pep3/Vps18_RING_C"/>
</dbReference>
<feature type="domain" description="Pep3/Vps18 RING C-terminal" evidence="11">
    <location>
        <begin position="867"/>
        <end position="919"/>
    </location>
</feature>
<reference evidence="12" key="1">
    <citation type="submission" date="2022-08" db="EMBL/GenBank/DDBJ databases">
        <title>Novel sulphate-reducing endosymbionts in the free-living metamonad Anaeramoeba.</title>
        <authorList>
            <person name="Jerlstrom-Hultqvist J."/>
            <person name="Cepicka I."/>
            <person name="Gallot-Lavallee L."/>
            <person name="Salas-Leiva D."/>
            <person name="Curtis B.A."/>
            <person name="Zahonova K."/>
            <person name="Pipaliya S."/>
            <person name="Dacks J."/>
            <person name="Roger A.J."/>
        </authorList>
    </citation>
    <scope>NUCLEOTIDE SEQUENCE</scope>
    <source>
        <strain evidence="12">Busselton2</strain>
    </source>
</reference>
<dbReference type="GO" id="GO:0008270">
    <property type="term" value="F:zinc ion binding"/>
    <property type="evidence" value="ECO:0007669"/>
    <property type="project" value="UniProtKB-KW"/>
</dbReference>
<comment type="caution">
    <text evidence="12">The sequence shown here is derived from an EMBL/GenBank/DDBJ whole genome shotgun (WGS) entry which is preliminary data.</text>
</comment>
<dbReference type="GO" id="GO:0005768">
    <property type="term" value="C:endosome"/>
    <property type="evidence" value="ECO:0007669"/>
    <property type="project" value="UniProtKB-ARBA"/>
</dbReference>
<dbReference type="GO" id="GO:0030897">
    <property type="term" value="C:HOPS complex"/>
    <property type="evidence" value="ECO:0007669"/>
    <property type="project" value="TreeGrafter"/>
</dbReference>
<feature type="coiled-coil region" evidence="8">
    <location>
        <begin position="819"/>
        <end position="846"/>
    </location>
</feature>
<proteinExistence type="inferred from homology"/>